<dbReference type="Proteomes" id="UP000001075">
    <property type="component" value="Unassembled WGS sequence"/>
</dbReference>
<evidence type="ECO:0000313" key="3">
    <source>
        <dbReference type="Proteomes" id="UP000001075"/>
    </source>
</evidence>
<dbReference type="AlphaFoldDB" id="G3IGW7"/>
<proteinExistence type="predicted"/>
<feature type="region of interest" description="Disordered" evidence="1">
    <location>
        <begin position="1"/>
        <end position="62"/>
    </location>
</feature>
<sequence length="62" mass="6847">MKGLWREQLNHNWKRKTPSGETAVGPGPSDFDRVRCPEAPIPLAAQGRPRSGKPGRACSKKH</sequence>
<dbReference type="EMBL" id="JH002652">
    <property type="protein sequence ID" value="EGW12636.1"/>
    <property type="molecule type" value="Genomic_DNA"/>
</dbReference>
<name>G3IGW7_CRIGR</name>
<accession>G3IGW7</accession>
<protein>
    <submittedName>
        <fullName evidence="2">Uncharacterized protein</fullName>
    </submittedName>
</protein>
<evidence type="ECO:0000256" key="1">
    <source>
        <dbReference type="SAM" id="MobiDB-lite"/>
    </source>
</evidence>
<evidence type="ECO:0000313" key="2">
    <source>
        <dbReference type="EMBL" id="EGW12636.1"/>
    </source>
</evidence>
<dbReference type="InParanoid" id="G3IGW7"/>
<feature type="compositionally biased region" description="Basic residues" evidence="1">
    <location>
        <begin position="50"/>
        <end position="62"/>
    </location>
</feature>
<gene>
    <name evidence="2" type="ORF">I79_023044</name>
</gene>
<reference evidence="3" key="1">
    <citation type="journal article" date="2011" name="Nat. Biotechnol.">
        <title>The genomic sequence of the Chinese hamster ovary (CHO)-K1 cell line.</title>
        <authorList>
            <person name="Xu X."/>
            <person name="Nagarajan H."/>
            <person name="Lewis N.E."/>
            <person name="Pan S."/>
            <person name="Cai Z."/>
            <person name="Liu X."/>
            <person name="Chen W."/>
            <person name="Xie M."/>
            <person name="Wang W."/>
            <person name="Hammond S."/>
            <person name="Andersen M.R."/>
            <person name="Neff N."/>
            <person name="Passarelli B."/>
            <person name="Koh W."/>
            <person name="Fan H.C."/>
            <person name="Wang J."/>
            <person name="Gui Y."/>
            <person name="Lee K.H."/>
            <person name="Betenbaugh M.J."/>
            <person name="Quake S.R."/>
            <person name="Famili I."/>
            <person name="Palsson B.O."/>
            <person name="Wang J."/>
        </authorList>
    </citation>
    <scope>NUCLEOTIDE SEQUENCE [LARGE SCALE GENOMIC DNA]</scope>
    <source>
        <strain evidence="3">CHO K1 cell line</strain>
    </source>
</reference>
<organism evidence="2 3">
    <name type="scientific">Cricetulus griseus</name>
    <name type="common">Chinese hamster</name>
    <name type="synonym">Cricetulus barabensis griseus</name>
    <dbReference type="NCBI Taxonomy" id="10029"/>
    <lineage>
        <taxon>Eukaryota</taxon>
        <taxon>Metazoa</taxon>
        <taxon>Chordata</taxon>
        <taxon>Craniata</taxon>
        <taxon>Vertebrata</taxon>
        <taxon>Euteleostomi</taxon>
        <taxon>Mammalia</taxon>
        <taxon>Eutheria</taxon>
        <taxon>Euarchontoglires</taxon>
        <taxon>Glires</taxon>
        <taxon>Rodentia</taxon>
        <taxon>Myomorpha</taxon>
        <taxon>Muroidea</taxon>
        <taxon>Cricetidae</taxon>
        <taxon>Cricetinae</taxon>
        <taxon>Cricetulus</taxon>
    </lineage>
</organism>